<evidence type="ECO:0000256" key="2">
    <source>
        <dbReference type="ARBA" id="ARBA00040895"/>
    </source>
</evidence>
<evidence type="ECO:0000313" key="4">
    <source>
        <dbReference type="Proteomes" id="UP000761534"/>
    </source>
</evidence>
<sequence>MYITTAASARRVLWKGLHRAAYSTKCPEPEMDTGCTYCMPDMSKFPDPKKRFPVMPFHSKQLVINTGTSDWPSKIGTAGSLAGALEPLKRSLINVTHLYPEGLYFPKIHVDQAEEFASKYLNEDNIESQIEAVEQKSPLVLVCGHGKRDERCGIIAPMLIDEFRKVLEYHGRLYNRETCPDGVRVASCSHIGGHAFAGNIIYHDGKGSTPIWYSTVFPHHIQGIVKETIIDGNIIEELHRK</sequence>
<comment type="caution">
    <text evidence="3">The sequence shown here is derived from an EMBL/GenBank/DDBJ whole genome shotgun (WGS) entry which is preliminary data.</text>
</comment>
<accession>A0A642V0G5</accession>
<dbReference type="Gene3D" id="3.40.30.10">
    <property type="entry name" value="Glutaredoxin"/>
    <property type="match status" value="1"/>
</dbReference>
<evidence type="ECO:0000256" key="1">
    <source>
        <dbReference type="ARBA" id="ARBA00038208"/>
    </source>
</evidence>
<proteinExistence type="inferred from homology"/>
<dbReference type="InterPro" id="IPR036249">
    <property type="entry name" value="Thioredoxin-like_sf"/>
</dbReference>
<name>A0A642V0G5_9ASCO</name>
<protein>
    <recommendedName>
        <fullName evidence="2">Altered inheritance of mitochondria protein 32</fullName>
    </recommendedName>
</protein>
<comment type="similarity">
    <text evidence="1">Belongs to the AIM32 family.</text>
</comment>
<dbReference type="PANTHER" id="PTHR31902">
    <property type="entry name" value="ACTIN PATCHES DISTAL PROTEIN 1"/>
    <property type="match status" value="1"/>
</dbReference>
<gene>
    <name evidence="3" type="ORF">TRICI_004379</name>
</gene>
<dbReference type="InterPro" id="IPR009737">
    <property type="entry name" value="Aim32/Apd1-like"/>
</dbReference>
<dbReference type="CDD" id="cd03062">
    <property type="entry name" value="TRX_Fd_Sucrase"/>
    <property type="match status" value="1"/>
</dbReference>
<keyword evidence="4" id="KW-1185">Reference proteome</keyword>
<dbReference type="PANTHER" id="PTHR31902:SF7">
    <property type="entry name" value="ALTERED INHERITANCE OF MITOCHONDRIA PROTEIN 32"/>
    <property type="match status" value="1"/>
</dbReference>
<evidence type="ECO:0000313" key="3">
    <source>
        <dbReference type="EMBL" id="KAA8909730.1"/>
    </source>
</evidence>
<dbReference type="Pfam" id="PF06999">
    <property type="entry name" value="Suc_Fer-like"/>
    <property type="match status" value="1"/>
</dbReference>
<dbReference type="SUPFAM" id="SSF52833">
    <property type="entry name" value="Thioredoxin-like"/>
    <property type="match status" value="1"/>
</dbReference>
<reference evidence="3" key="1">
    <citation type="journal article" date="2019" name="G3 (Bethesda)">
        <title>Genome Assemblies of Two Rare Opportunistic Yeast Pathogens: Diutina rugosa (syn. Candida rugosa) and Trichomonascus ciferrii (syn. Candida ciferrii).</title>
        <authorList>
            <person name="Mixao V."/>
            <person name="Saus E."/>
            <person name="Hansen A.P."/>
            <person name="Lass-Florl C."/>
            <person name="Gabaldon T."/>
        </authorList>
    </citation>
    <scope>NUCLEOTIDE SEQUENCE</scope>
    <source>
        <strain evidence="3">CBS 4856</strain>
    </source>
</reference>
<dbReference type="EMBL" id="SWFS01000334">
    <property type="protein sequence ID" value="KAA8909730.1"/>
    <property type="molecule type" value="Genomic_DNA"/>
</dbReference>
<dbReference type="OrthoDB" id="10253744at2759"/>
<dbReference type="VEuPathDB" id="FungiDB:TRICI_004379"/>
<dbReference type="AlphaFoldDB" id="A0A642V0G5"/>
<organism evidence="3 4">
    <name type="scientific">Trichomonascus ciferrii</name>
    <dbReference type="NCBI Taxonomy" id="44093"/>
    <lineage>
        <taxon>Eukaryota</taxon>
        <taxon>Fungi</taxon>
        <taxon>Dikarya</taxon>
        <taxon>Ascomycota</taxon>
        <taxon>Saccharomycotina</taxon>
        <taxon>Dipodascomycetes</taxon>
        <taxon>Dipodascales</taxon>
        <taxon>Trichomonascaceae</taxon>
        <taxon>Trichomonascus</taxon>
        <taxon>Trichomonascus ciferrii complex</taxon>
    </lineage>
</organism>
<dbReference type="Proteomes" id="UP000761534">
    <property type="component" value="Unassembled WGS sequence"/>
</dbReference>